<dbReference type="PANTHER" id="PTHR45966:SF36">
    <property type="entry name" value="INACTIVE GDSL ESTERASE_LIPASE-LIKE PROTEIN 25"/>
    <property type="match status" value="1"/>
</dbReference>
<accession>A0A6A2X037</accession>
<evidence type="ECO:0000256" key="1">
    <source>
        <dbReference type="ARBA" id="ARBA00008668"/>
    </source>
</evidence>
<keyword evidence="2" id="KW-0732">Signal</keyword>
<dbReference type="Pfam" id="PF00657">
    <property type="entry name" value="Lipase_GDSL"/>
    <property type="match status" value="1"/>
</dbReference>
<name>A0A6A2X037_HIBSY</name>
<comment type="caution">
    <text evidence="3">The sequence shown here is derived from an EMBL/GenBank/DDBJ whole genome shotgun (WGS) entry which is preliminary data.</text>
</comment>
<protein>
    <submittedName>
        <fullName evidence="3">GDSL lipase 1</fullName>
    </submittedName>
</protein>
<proteinExistence type="inferred from homology"/>
<dbReference type="InterPro" id="IPR036514">
    <property type="entry name" value="SGNH_hydro_sf"/>
</dbReference>
<reference evidence="3" key="1">
    <citation type="submission" date="2019-09" db="EMBL/GenBank/DDBJ databases">
        <title>Draft genome information of white flower Hibiscus syriacus.</title>
        <authorList>
            <person name="Kim Y.-M."/>
        </authorList>
    </citation>
    <scope>NUCLEOTIDE SEQUENCE [LARGE SCALE GENOMIC DNA]</scope>
    <source>
        <strain evidence="3">YM2019G1</strain>
    </source>
</reference>
<comment type="similarity">
    <text evidence="1">Belongs to the 'GDSL' lipolytic enzyme family.</text>
</comment>
<evidence type="ECO:0000313" key="3">
    <source>
        <dbReference type="EMBL" id="KAE8667902.1"/>
    </source>
</evidence>
<organism evidence="3 4">
    <name type="scientific">Hibiscus syriacus</name>
    <name type="common">Rose of Sharon</name>
    <dbReference type="NCBI Taxonomy" id="106335"/>
    <lineage>
        <taxon>Eukaryota</taxon>
        <taxon>Viridiplantae</taxon>
        <taxon>Streptophyta</taxon>
        <taxon>Embryophyta</taxon>
        <taxon>Tracheophyta</taxon>
        <taxon>Spermatophyta</taxon>
        <taxon>Magnoliopsida</taxon>
        <taxon>eudicotyledons</taxon>
        <taxon>Gunneridae</taxon>
        <taxon>Pentapetalae</taxon>
        <taxon>rosids</taxon>
        <taxon>malvids</taxon>
        <taxon>Malvales</taxon>
        <taxon>Malvaceae</taxon>
        <taxon>Malvoideae</taxon>
        <taxon>Hibiscus</taxon>
    </lineage>
</organism>
<dbReference type="InterPro" id="IPR044552">
    <property type="entry name" value="GLIP1-5/GLL25"/>
</dbReference>
<keyword evidence="4" id="KW-1185">Reference proteome</keyword>
<dbReference type="PANTHER" id="PTHR45966">
    <property type="entry name" value="GDSL-LIKE LIPASE/ACYLHYDROLASE"/>
    <property type="match status" value="1"/>
</dbReference>
<dbReference type="Proteomes" id="UP000436088">
    <property type="component" value="Unassembled WGS sequence"/>
</dbReference>
<evidence type="ECO:0000313" key="4">
    <source>
        <dbReference type="Proteomes" id="UP000436088"/>
    </source>
</evidence>
<dbReference type="AlphaFoldDB" id="A0A6A2X037"/>
<sequence length="268" mass="29550">MKRTNSKEQEDYAVNRGINTKKNICHNHLLPESHVALFIFGDSILDPGNNNYLSTILILKPPSGLTFTNSSTLVTAEFSGLPLIPEYLNPGNSKSTYGVNFATAGAGALVETHQGLKAERSLRKELGVAEIKKLLSDAVYFIDIGGNDYLTKTSTVTDEEFVSMVIGNLSAALKVRGRKCGFTNMMLMPLGCLPFFKAQTGGSCIDEVNALAKLHNLEFPKTLNKLMNQLDGFKYGYYDFFGSITERLNNPSKYGNVKPDLLYTPHYN</sequence>
<dbReference type="Gene3D" id="3.40.50.1110">
    <property type="entry name" value="SGNH hydrolase"/>
    <property type="match status" value="1"/>
</dbReference>
<gene>
    <name evidence="3" type="ORF">F3Y22_tig00112354pilonHSYRG00086</name>
</gene>
<evidence type="ECO:0000256" key="2">
    <source>
        <dbReference type="ARBA" id="ARBA00022729"/>
    </source>
</evidence>
<dbReference type="GO" id="GO:0016298">
    <property type="term" value="F:lipase activity"/>
    <property type="evidence" value="ECO:0007669"/>
    <property type="project" value="TreeGrafter"/>
</dbReference>
<dbReference type="InterPro" id="IPR001087">
    <property type="entry name" value="GDSL"/>
</dbReference>
<dbReference type="EMBL" id="VEPZ02001563">
    <property type="protein sequence ID" value="KAE8667902.1"/>
    <property type="molecule type" value="Genomic_DNA"/>
</dbReference>